<dbReference type="AlphaFoldDB" id="U1FMI6"/>
<dbReference type="PANTHER" id="PTHR47963">
    <property type="entry name" value="DEAD-BOX ATP-DEPENDENT RNA HELICASE 47, MITOCHONDRIAL"/>
    <property type="match status" value="1"/>
</dbReference>
<reference evidence="9 10" key="1">
    <citation type="submission" date="2013-08" db="EMBL/GenBank/DDBJ databases">
        <authorList>
            <person name="Durkin A.S."/>
            <person name="Haft D.R."/>
            <person name="McCorrison J."/>
            <person name="Torralba M."/>
            <person name="Gillis M."/>
            <person name="Haft D.H."/>
            <person name="Methe B."/>
            <person name="Sutton G."/>
            <person name="Nelson K.E."/>
        </authorList>
    </citation>
    <scope>NUCLEOTIDE SEQUENCE [LARGE SCALE GENOMIC DNA]</scope>
    <source>
        <strain evidence="8 10">ATCC 35536</strain>
        <strain evidence="7 9">VPI DR56BR1116</strain>
    </source>
</reference>
<keyword evidence="2" id="KW-0378">Hydrolase</keyword>
<sequence length="376" mass="41900">MDTQNAFSLLSPEIRAKLQTLSIARPTPVQQKTIPLIIEGKNLLFQSETGTGKTFAYLLPLIDGIEKDEKNGVKILVVAPTLELSSQIRDAAMSISNAKCALFAGSAPIRRQTELLKGNPAIAVGSPVRLLELARLKKLKLAGLRAAVFDEVDRLVKKEIKDDLASLVSFFPKNVQIVGCSATVTKAVRAFFAECESISMPEEDVLRKRISHWAIYAESRDKIDTLKKLIAALDIQKMLVFTSRGDQVENITSKLKYKNIDCESLYAKKDKQKRKRALDRFKSGSCRILITSDVASRGLDFQGVSHVVQMDLNDDDNFFVHRAGRTGRAGKTGINIVVGDEYEMRRYSALEKRLKIIVYPKILYRGEITAPDTVLK</sequence>
<dbReference type="PATRIC" id="fig|1125725.3.peg.879"/>
<evidence type="ECO:0000256" key="2">
    <source>
        <dbReference type="ARBA" id="ARBA00022801"/>
    </source>
</evidence>
<dbReference type="PROSITE" id="PS51192">
    <property type="entry name" value="HELICASE_ATP_BIND_1"/>
    <property type="match status" value="1"/>
</dbReference>
<dbReference type="Gene3D" id="3.40.50.300">
    <property type="entry name" value="P-loop containing nucleotide triphosphate hydrolases"/>
    <property type="match status" value="2"/>
</dbReference>
<keyword evidence="10" id="KW-1185">Reference proteome</keyword>
<dbReference type="InterPro" id="IPR050547">
    <property type="entry name" value="DEAD_box_RNA_helicases"/>
</dbReference>
<dbReference type="CDD" id="cd18787">
    <property type="entry name" value="SF2_C_DEAD"/>
    <property type="match status" value="1"/>
</dbReference>
<keyword evidence="3 7" id="KW-0347">Helicase</keyword>
<keyword evidence="4" id="KW-0067">ATP-binding</keyword>
<evidence type="ECO:0000259" key="6">
    <source>
        <dbReference type="PROSITE" id="PS51194"/>
    </source>
</evidence>
<name>U1FMI6_TRESO</name>
<dbReference type="GO" id="GO:0005829">
    <property type="term" value="C:cytosol"/>
    <property type="evidence" value="ECO:0007669"/>
    <property type="project" value="TreeGrafter"/>
</dbReference>
<keyword evidence="1" id="KW-0547">Nucleotide-binding</keyword>
<dbReference type="GO" id="GO:0005840">
    <property type="term" value="C:ribosome"/>
    <property type="evidence" value="ECO:0007669"/>
    <property type="project" value="TreeGrafter"/>
</dbReference>
<dbReference type="SMART" id="SM00487">
    <property type="entry name" value="DEXDc"/>
    <property type="match status" value="1"/>
</dbReference>
<dbReference type="eggNOG" id="COG0513">
    <property type="taxonomic scope" value="Bacteria"/>
</dbReference>
<dbReference type="GO" id="GO:0009409">
    <property type="term" value="P:response to cold"/>
    <property type="evidence" value="ECO:0007669"/>
    <property type="project" value="TreeGrafter"/>
</dbReference>
<dbReference type="Pfam" id="PF00270">
    <property type="entry name" value="DEAD"/>
    <property type="match status" value="1"/>
</dbReference>
<dbReference type="Proteomes" id="UP000016412">
    <property type="component" value="Unassembled WGS sequence"/>
</dbReference>
<accession>U1FMI6</accession>
<evidence type="ECO:0000256" key="4">
    <source>
        <dbReference type="ARBA" id="ARBA00022840"/>
    </source>
</evidence>
<feature type="domain" description="Helicase C-terminal" evidence="6">
    <location>
        <begin position="225"/>
        <end position="369"/>
    </location>
</feature>
<comment type="caution">
    <text evidence="7">The sequence shown here is derived from an EMBL/GenBank/DDBJ whole genome shotgun (WGS) entry which is preliminary data.</text>
</comment>
<evidence type="ECO:0000256" key="1">
    <source>
        <dbReference type="ARBA" id="ARBA00022741"/>
    </source>
</evidence>
<dbReference type="InterPro" id="IPR001650">
    <property type="entry name" value="Helicase_C-like"/>
</dbReference>
<dbReference type="GO" id="GO:0016787">
    <property type="term" value="F:hydrolase activity"/>
    <property type="evidence" value="ECO:0007669"/>
    <property type="project" value="UniProtKB-KW"/>
</dbReference>
<evidence type="ECO:0000313" key="7">
    <source>
        <dbReference type="EMBL" id="ERF61063.1"/>
    </source>
</evidence>
<dbReference type="InterPro" id="IPR027417">
    <property type="entry name" value="P-loop_NTPase"/>
</dbReference>
<evidence type="ECO:0000256" key="3">
    <source>
        <dbReference type="ARBA" id="ARBA00022806"/>
    </source>
</evidence>
<dbReference type="EMBL" id="AVQI01000006">
    <property type="protein sequence ID" value="ERK04988.1"/>
    <property type="molecule type" value="Genomic_DNA"/>
</dbReference>
<dbReference type="Pfam" id="PF00271">
    <property type="entry name" value="Helicase_C"/>
    <property type="match status" value="1"/>
</dbReference>
<dbReference type="SMART" id="SM00490">
    <property type="entry name" value="HELICc"/>
    <property type="match status" value="1"/>
</dbReference>
<dbReference type="EMBL" id="AUZJ01000017">
    <property type="protein sequence ID" value="ERF61063.1"/>
    <property type="molecule type" value="Genomic_DNA"/>
</dbReference>
<evidence type="ECO:0000313" key="9">
    <source>
        <dbReference type="Proteomes" id="UP000016412"/>
    </source>
</evidence>
<gene>
    <name evidence="8" type="ORF">HMPREF0860_0623</name>
    <name evidence="7" type="ORF">HMPREF1325_1595</name>
</gene>
<dbReference type="CDD" id="cd00268">
    <property type="entry name" value="DEADc"/>
    <property type="match status" value="1"/>
</dbReference>
<feature type="domain" description="Helicase ATP-binding" evidence="5">
    <location>
        <begin position="34"/>
        <end position="202"/>
    </location>
</feature>
<dbReference type="OrthoDB" id="9805696at2"/>
<evidence type="ECO:0000259" key="5">
    <source>
        <dbReference type="PROSITE" id="PS51192"/>
    </source>
</evidence>
<dbReference type="Proteomes" id="UP000016646">
    <property type="component" value="Unassembled WGS sequence"/>
</dbReference>
<dbReference type="SUPFAM" id="SSF52540">
    <property type="entry name" value="P-loop containing nucleoside triphosphate hydrolases"/>
    <property type="match status" value="1"/>
</dbReference>
<evidence type="ECO:0000313" key="10">
    <source>
        <dbReference type="Proteomes" id="UP000016646"/>
    </source>
</evidence>
<protein>
    <submittedName>
        <fullName evidence="7">DEAD/DEAH box helicase</fullName>
    </submittedName>
</protein>
<dbReference type="InterPro" id="IPR014001">
    <property type="entry name" value="Helicase_ATP-bd"/>
</dbReference>
<dbReference type="InterPro" id="IPR044742">
    <property type="entry name" value="DEAD/DEAH_RhlB"/>
</dbReference>
<organism evidence="7 9">
    <name type="scientific">Treponema socranskii subsp. socranskii VPI DR56BR1116 = ATCC 35536</name>
    <dbReference type="NCBI Taxonomy" id="1125725"/>
    <lineage>
        <taxon>Bacteria</taxon>
        <taxon>Pseudomonadati</taxon>
        <taxon>Spirochaetota</taxon>
        <taxon>Spirochaetia</taxon>
        <taxon>Spirochaetales</taxon>
        <taxon>Treponemataceae</taxon>
        <taxon>Treponema</taxon>
    </lineage>
</organism>
<dbReference type="InterPro" id="IPR011545">
    <property type="entry name" value="DEAD/DEAH_box_helicase_dom"/>
</dbReference>
<evidence type="ECO:0000313" key="8">
    <source>
        <dbReference type="EMBL" id="ERK04988.1"/>
    </source>
</evidence>
<dbReference type="RefSeq" id="WP_021329905.1">
    <property type="nucleotide sequence ID" value="NZ_AUZJ01000017.1"/>
</dbReference>
<dbReference type="GO" id="GO:0005524">
    <property type="term" value="F:ATP binding"/>
    <property type="evidence" value="ECO:0007669"/>
    <property type="project" value="UniProtKB-KW"/>
</dbReference>
<dbReference type="GO" id="GO:0003724">
    <property type="term" value="F:RNA helicase activity"/>
    <property type="evidence" value="ECO:0007669"/>
    <property type="project" value="TreeGrafter"/>
</dbReference>
<dbReference type="PROSITE" id="PS51194">
    <property type="entry name" value="HELICASE_CTER"/>
    <property type="match status" value="1"/>
</dbReference>
<dbReference type="GO" id="GO:0033592">
    <property type="term" value="F:RNA strand annealing activity"/>
    <property type="evidence" value="ECO:0007669"/>
    <property type="project" value="TreeGrafter"/>
</dbReference>
<dbReference type="STRING" id="1125725.HMPREF1325_1595"/>
<dbReference type="PANTHER" id="PTHR47963:SF7">
    <property type="entry name" value="ATP-DEPENDENT RNA HELICASE YFML-RELATED"/>
    <property type="match status" value="1"/>
</dbReference>
<proteinExistence type="predicted"/>